<dbReference type="InterPro" id="IPR036640">
    <property type="entry name" value="ABC1_TM_sf"/>
</dbReference>
<proteinExistence type="inferred from homology"/>
<dbReference type="GO" id="GO:0005886">
    <property type="term" value="C:plasma membrane"/>
    <property type="evidence" value="ECO:0007669"/>
    <property type="project" value="UniProtKB-SubCell"/>
</dbReference>
<feature type="transmembrane region" description="Helical" evidence="9">
    <location>
        <begin position="162"/>
        <end position="191"/>
    </location>
</feature>
<evidence type="ECO:0000256" key="4">
    <source>
        <dbReference type="ARBA" id="ARBA00022741"/>
    </source>
</evidence>
<evidence type="ECO:0000259" key="11">
    <source>
        <dbReference type="PROSITE" id="PS50929"/>
    </source>
</evidence>
<evidence type="ECO:0000256" key="9">
    <source>
        <dbReference type="SAM" id="Phobius"/>
    </source>
</evidence>
<keyword evidence="5" id="KW-0067">ATP-binding</keyword>
<dbReference type="PROSITE" id="PS00211">
    <property type="entry name" value="ABC_TRANSPORTER_1"/>
    <property type="match status" value="1"/>
</dbReference>
<dbReference type="PANTHER" id="PTHR24221:SF248">
    <property type="entry name" value="ABC TRANSPORTER TRANSMEMBRANE REGION"/>
    <property type="match status" value="1"/>
</dbReference>
<accession>A0A9W6J4U2</accession>
<evidence type="ECO:0000313" key="13">
    <source>
        <dbReference type="Proteomes" id="UP001143372"/>
    </source>
</evidence>
<dbReference type="Gene3D" id="3.40.50.300">
    <property type="entry name" value="P-loop containing nucleotide triphosphate hydrolases"/>
    <property type="match status" value="1"/>
</dbReference>
<gene>
    <name evidence="12" type="ORF">GCM10008179_30170</name>
</gene>
<dbReference type="SUPFAM" id="SSF90123">
    <property type="entry name" value="ABC transporter transmembrane region"/>
    <property type="match status" value="1"/>
</dbReference>
<evidence type="ECO:0000256" key="7">
    <source>
        <dbReference type="ARBA" id="ARBA00023136"/>
    </source>
</evidence>
<comment type="caution">
    <text evidence="12">The sequence shown here is derived from an EMBL/GenBank/DDBJ whole genome shotgun (WGS) entry which is preliminary data.</text>
</comment>
<keyword evidence="6 9" id="KW-1133">Transmembrane helix</keyword>
<evidence type="ECO:0000256" key="5">
    <source>
        <dbReference type="ARBA" id="ARBA00022840"/>
    </source>
</evidence>
<dbReference type="InterPro" id="IPR003593">
    <property type="entry name" value="AAA+_ATPase"/>
</dbReference>
<dbReference type="GO" id="GO:0030253">
    <property type="term" value="P:protein secretion by the type I secretion system"/>
    <property type="evidence" value="ECO:0007669"/>
    <property type="project" value="InterPro"/>
</dbReference>
<dbReference type="GO" id="GO:0140359">
    <property type="term" value="F:ABC-type transporter activity"/>
    <property type="evidence" value="ECO:0007669"/>
    <property type="project" value="InterPro"/>
</dbReference>
<dbReference type="EMBL" id="BSFI01000021">
    <property type="protein sequence ID" value="GLK69379.1"/>
    <property type="molecule type" value="Genomic_DNA"/>
</dbReference>
<dbReference type="InterPro" id="IPR003439">
    <property type="entry name" value="ABC_transporter-like_ATP-bd"/>
</dbReference>
<dbReference type="SUPFAM" id="SSF52540">
    <property type="entry name" value="P-loop containing nucleoside triphosphate hydrolases"/>
    <property type="match status" value="1"/>
</dbReference>
<dbReference type="Pfam" id="PF00005">
    <property type="entry name" value="ABC_tran"/>
    <property type="match status" value="1"/>
</dbReference>
<reference evidence="12" key="1">
    <citation type="journal article" date="2014" name="Int. J. Syst. Evol. Microbiol.">
        <title>Complete genome sequence of Corynebacterium casei LMG S-19264T (=DSM 44701T), isolated from a smear-ripened cheese.</title>
        <authorList>
            <consortium name="US DOE Joint Genome Institute (JGI-PGF)"/>
            <person name="Walter F."/>
            <person name="Albersmeier A."/>
            <person name="Kalinowski J."/>
            <person name="Ruckert C."/>
        </authorList>
    </citation>
    <scope>NUCLEOTIDE SEQUENCE</scope>
    <source>
        <strain evidence="12">VKM B-2347</strain>
    </source>
</reference>
<dbReference type="PROSITE" id="PS50893">
    <property type="entry name" value="ABC_TRANSPORTER_2"/>
    <property type="match status" value="1"/>
</dbReference>
<organism evidence="12 13">
    <name type="scientific">Hansschlegelia plantiphila</name>
    <dbReference type="NCBI Taxonomy" id="374655"/>
    <lineage>
        <taxon>Bacteria</taxon>
        <taxon>Pseudomonadati</taxon>
        <taxon>Pseudomonadota</taxon>
        <taxon>Alphaproteobacteria</taxon>
        <taxon>Hyphomicrobiales</taxon>
        <taxon>Methylopilaceae</taxon>
        <taxon>Hansschlegelia</taxon>
    </lineage>
</organism>
<comment type="subcellular location">
    <subcellularLocation>
        <location evidence="1">Cell membrane</location>
        <topology evidence="1">Multi-pass membrane protein</topology>
    </subcellularLocation>
</comment>
<dbReference type="GO" id="GO:0030256">
    <property type="term" value="C:type I protein secretion system complex"/>
    <property type="evidence" value="ECO:0007669"/>
    <property type="project" value="InterPro"/>
</dbReference>
<feature type="transmembrane region" description="Helical" evidence="9">
    <location>
        <begin position="68"/>
        <end position="90"/>
    </location>
</feature>
<dbReference type="InterPro" id="IPR011527">
    <property type="entry name" value="ABC1_TM_dom"/>
</dbReference>
<evidence type="ECO:0000256" key="6">
    <source>
        <dbReference type="ARBA" id="ARBA00022989"/>
    </source>
</evidence>
<dbReference type="InterPro" id="IPR039421">
    <property type="entry name" value="Type_1_exporter"/>
</dbReference>
<keyword evidence="7 9" id="KW-0472">Membrane</keyword>
<dbReference type="GO" id="GO:0005524">
    <property type="term" value="F:ATP binding"/>
    <property type="evidence" value="ECO:0007669"/>
    <property type="project" value="UniProtKB-KW"/>
</dbReference>
<comment type="similarity">
    <text evidence="2">Belongs to the ABC transporter superfamily.</text>
</comment>
<evidence type="ECO:0000256" key="3">
    <source>
        <dbReference type="ARBA" id="ARBA00022692"/>
    </source>
</evidence>
<evidence type="ECO:0000256" key="1">
    <source>
        <dbReference type="ARBA" id="ARBA00004651"/>
    </source>
</evidence>
<dbReference type="InterPro" id="IPR027417">
    <property type="entry name" value="P-loop_NTPase"/>
</dbReference>
<dbReference type="Proteomes" id="UP001143372">
    <property type="component" value="Unassembled WGS sequence"/>
</dbReference>
<protein>
    <submittedName>
        <fullName evidence="12">Peptidase</fullName>
    </submittedName>
</protein>
<dbReference type="Gene3D" id="1.20.1560.10">
    <property type="entry name" value="ABC transporter type 1, transmembrane domain"/>
    <property type="match status" value="1"/>
</dbReference>
<dbReference type="SMART" id="SM00382">
    <property type="entry name" value="AAA"/>
    <property type="match status" value="1"/>
</dbReference>
<dbReference type="GO" id="GO:0016887">
    <property type="term" value="F:ATP hydrolysis activity"/>
    <property type="evidence" value="ECO:0007669"/>
    <property type="project" value="InterPro"/>
</dbReference>
<sequence length="591" mass="62429">MRPGPMSMSMAQNQNQPQGPGADALRRVKVELKSAVGLLAVFSIAINLLLLVPSLYMMQIYDRVLRSGVIETLIYVTLIAAGSIAIYAMLESLRLRALSRIGEWIEDTLFEPVFAAAMGAERGLVKHSGAQEGTPFNDLRTVRQFLSGPTLPSLCDIPWMPLFLIGCTLIHPYLGLLGLGFSMLIVALALLNDRVTKPATERVSKGQQEAQRVLAEAARNVDTVSAMGLGRPLAEKASRANAMSTAILAAATDSSTVMIGAGKFLRVVAQIATLALGAYLSLAGHITPGGMIASSILLSRALAPLDQAIAAWRGLQQSRLAWGRIESLLNASGALIESPIALPAPEGRLTIEGVTVMAAGNKAILNNVSLVVKAGESISFIGPSGSGKSTLCRTIVGSRAPSRGAVRLDGGDILMWRDDQRRKYVGYLAQGTELFSGRVRDVIARFDEPDDAAVVEAAKLSGCHGLILSLPQGYDTVLTNGGAMLSGGQRQRIALARAVYGDTRIVVLDEPNASLDGEGERALVACLAALKQRGATVVIVTHKPALAHLADRVAVMQNGQIVKLGPPTEVLRELVAPVPSSDIRAIPGSAR</sequence>
<feature type="transmembrane region" description="Helical" evidence="9">
    <location>
        <begin position="35"/>
        <end position="56"/>
    </location>
</feature>
<dbReference type="NCBIfam" id="TIGR01842">
    <property type="entry name" value="type_I_sec_PrtD"/>
    <property type="match status" value="1"/>
</dbReference>
<keyword evidence="13" id="KW-1185">Reference proteome</keyword>
<dbReference type="GO" id="GO:0034040">
    <property type="term" value="F:ATPase-coupled lipid transmembrane transporter activity"/>
    <property type="evidence" value="ECO:0007669"/>
    <property type="project" value="TreeGrafter"/>
</dbReference>
<name>A0A9W6J4U2_9HYPH</name>
<dbReference type="Pfam" id="PF00664">
    <property type="entry name" value="ABC_membrane"/>
    <property type="match status" value="1"/>
</dbReference>
<evidence type="ECO:0000256" key="2">
    <source>
        <dbReference type="ARBA" id="ARBA00005417"/>
    </source>
</evidence>
<feature type="compositionally biased region" description="Polar residues" evidence="8">
    <location>
        <begin position="9"/>
        <end position="18"/>
    </location>
</feature>
<dbReference type="PANTHER" id="PTHR24221">
    <property type="entry name" value="ATP-BINDING CASSETTE SUB-FAMILY B"/>
    <property type="match status" value="1"/>
</dbReference>
<evidence type="ECO:0000313" key="12">
    <source>
        <dbReference type="EMBL" id="GLK69379.1"/>
    </source>
</evidence>
<evidence type="ECO:0000256" key="8">
    <source>
        <dbReference type="SAM" id="MobiDB-lite"/>
    </source>
</evidence>
<dbReference type="InterPro" id="IPR017871">
    <property type="entry name" value="ABC_transporter-like_CS"/>
</dbReference>
<feature type="domain" description="ABC transmembrane type-1" evidence="11">
    <location>
        <begin position="38"/>
        <end position="317"/>
    </location>
</feature>
<keyword evidence="3 9" id="KW-0812">Transmembrane</keyword>
<reference evidence="12" key="2">
    <citation type="submission" date="2023-01" db="EMBL/GenBank/DDBJ databases">
        <authorList>
            <person name="Sun Q."/>
            <person name="Evtushenko L."/>
        </authorList>
    </citation>
    <scope>NUCLEOTIDE SEQUENCE</scope>
    <source>
        <strain evidence="12">VKM B-2347</strain>
    </source>
</reference>
<dbReference type="AlphaFoldDB" id="A0A9W6J4U2"/>
<feature type="region of interest" description="Disordered" evidence="8">
    <location>
        <begin position="1"/>
        <end position="21"/>
    </location>
</feature>
<keyword evidence="4" id="KW-0547">Nucleotide-binding</keyword>
<feature type="domain" description="ABC transporter" evidence="10">
    <location>
        <begin position="349"/>
        <end position="583"/>
    </location>
</feature>
<dbReference type="InterPro" id="IPR010128">
    <property type="entry name" value="ATPase_T1SS_PrtD-like"/>
</dbReference>
<evidence type="ECO:0000259" key="10">
    <source>
        <dbReference type="PROSITE" id="PS50893"/>
    </source>
</evidence>
<dbReference type="PROSITE" id="PS50929">
    <property type="entry name" value="ABC_TM1F"/>
    <property type="match status" value="1"/>
</dbReference>